<comment type="caution">
    <text evidence="6">The sequence shown here is derived from an EMBL/GenBank/DDBJ whole genome shotgun (WGS) entry which is preliminary data.</text>
</comment>
<proteinExistence type="predicted"/>
<name>A0ABD6N1W1_9PSED</name>
<evidence type="ECO:0000313" key="7">
    <source>
        <dbReference type="Proteomes" id="UP000704738"/>
    </source>
</evidence>
<dbReference type="GO" id="GO:0004518">
    <property type="term" value="F:nuclease activity"/>
    <property type="evidence" value="ECO:0007669"/>
    <property type="project" value="UniProtKB-KW"/>
</dbReference>
<dbReference type="Gene3D" id="3.40.1350.10">
    <property type="match status" value="1"/>
</dbReference>
<evidence type="ECO:0000313" key="6">
    <source>
        <dbReference type="EMBL" id="NWL47164.1"/>
    </source>
</evidence>
<dbReference type="AlphaFoldDB" id="A0ABD6N1W1"/>
<dbReference type="EMBL" id="QJRE01000112">
    <property type="protein sequence ID" value="NWL47164.1"/>
    <property type="molecule type" value="Genomic_DNA"/>
</dbReference>
<evidence type="ECO:0000259" key="5">
    <source>
        <dbReference type="SMART" id="SM00990"/>
    </source>
</evidence>
<comment type="cofactor">
    <cofactor evidence="1">
        <name>Mg(2+)</name>
        <dbReference type="ChEBI" id="CHEBI:18420"/>
    </cofactor>
</comment>
<organism evidence="6 7">
    <name type="scientific">Pseudomonas hunanensis</name>
    <dbReference type="NCBI Taxonomy" id="1247546"/>
    <lineage>
        <taxon>Bacteria</taxon>
        <taxon>Pseudomonadati</taxon>
        <taxon>Pseudomonadota</taxon>
        <taxon>Gammaproteobacteria</taxon>
        <taxon>Pseudomonadales</taxon>
        <taxon>Pseudomonadaceae</taxon>
        <taxon>Pseudomonas</taxon>
    </lineage>
</organism>
<feature type="region of interest" description="Disordered" evidence="4">
    <location>
        <begin position="1"/>
        <end position="20"/>
    </location>
</feature>
<dbReference type="SMART" id="SM00990">
    <property type="entry name" value="VRR_NUC"/>
    <property type="match status" value="1"/>
</dbReference>
<dbReference type="Pfam" id="PF08774">
    <property type="entry name" value="VRR_NUC"/>
    <property type="match status" value="1"/>
</dbReference>
<protein>
    <submittedName>
        <fullName evidence="6">VRR-NUC domain-containing protein</fullName>
    </submittedName>
</protein>
<reference evidence="6 7" key="1">
    <citation type="submission" date="2018-06" db="EMBL/GenBank/DDBJ databases">
        <title>Bacteria isolated from soil of Wuhan.</title>
        <authorList>
            <person name="Xiang W."/>
            <person name="Huang C."/>
        </authorList>
    </citation>
    <scope>NUCLEOTIDE SEQUENCE [LARGE SCALE GENOMIC DNA]</scope>
    <source>
        <strain evidence="7">xwS4</strain>
    </source>
</reference>
<accession>A0ABD6N1W1</accession>
<sequence>MINQRPPFRNPTRAKPVDREGQEQAALMQELQLRYPQAYKLIYHVPNGGHRVKAVAAKLKGQGVKAGVPDLVLPMARGGYFGLYIEFKAKPPFDAPVSASQDAFLQLLTNENYLAIVCRGNIDAVEAIRAYLLQPATVAA</sequence>
<evidence type="ECO:0000256" key="2">
    <source>
        <dbReference type="ARBA" id="ARBA00022722"/>
    </source>
</evidence>
<dbReference type="RefSeq" id="WP_179052967.1">
    <property type="nucleotide sequence ID" value="NZ_QJRE01000112.1"/>
</dbReference>
<dbReference type="InterPro" id="IPR011856">
    <property type="entry name" value="tRNA_endonuc-like_dom_sf"/>
</dbReference>
<feature type="domain" description="VRR-NUC" evidence="5">
    <location>
        <begin position="18"/>
        <end position="122"/>
    </location>
</feature>
<evidence type="ECO:0000256" key="1">
    <source>
        <dbReference type="ARBA" id="ARBA00001946"/>
    </source>
</evidence>
<keyword evidence="2" id="KW-0540">Nuclease</keyword>
<evidence type="ECO:0000256" key="3">
    <source>
        <dbReference type="ARBA" id="ARBA00022801"/>
    </source>
</evidence>
<dbReference type="InterPro" id="IPR014883">
    <property type="entry name" value="VRR_NUC"/>
</dbReference>
<evidence type="ECO:0000256" key="4">
    <source>
        <dbReference type="SAM" id="MobiDB-lite"/>
    </source>
</evidence>
<gene>
    <name evidence="6" type="ORF">DM819_15215</name>
</gene>
<dbReference type="Proteomes" id="UP000704738">
    <property type="component" value="Unassembled WGS sequence"/>
</dbReference>
<dbReference type="GO" id="GO:0016787">
    <property type="term" value="F:hydrolase activity"/>
    <property type="evidence" value="ECO:0007669"/>
    <property type="project" value="UniProtKB-KW"/>
</dbReference>
<keyword evidence="3" id="KW-0378">Hydrolase</keyword>